<accession>W7X1E3</accession>
<evidence type="ECO:0000256" key="1">
    <source>
        <dbReference type="SAM" id="Phobius"/>
    </source>
</evidence>
<dbReference type="AlphaFoldDB" id="W7X1E3"/>
<dbReference type="RefSeq" id="XP_012656047.1">
    <property type="nucleotide sequence ID" value="XM_012800593.1"/>
</dbReference>
<dbReference type="EMBL" id="GG662321">
    <property type="protein sequence ID" value="EWS71417.1"/>
    <property type="molecule type" value="Genomic_DNA"/>
</dbReference>
<dbReference type="InParanoid" id="W7X1E3"/>
<organism evidence="2 3">
    <name type="scientific">Tetrahymena thermophila (strain SB210)</name>
    <dbReference type="NCBI Taxonomy" id="312017"/>
    <lineage>
        <taxon>Eukaryota</taxon>
        <taxon>Sar</taxon>
        <taxon>Alveolata</taxon>
        <taxon>Ciliophora</taxon>
        <taxon>Intramacronucleata</taxon>
        <taxon>Oligohymenophorea</taxon>
        <taxon>Hymenostomatida</taxon>
        <taxon>Tetrahymenina</taxon>
        <taxon>Tetrahymenidae</taxon>
        <taxon>Tetrahymena</taxon>
    </lineage>
</organism>
<gene>
    <name evidence="2" type="ORF">TTHERM_001394325</name>
</gene>
<dbReference type="Proteomes" id="UP000009168">
    <property type="component" value="Unassembled WGS sequence"/>
</dbReference>
<name>W7X1E3_TETTS</name>
<evidence type="ECO:0000313" key="2">
    <source>
        <dbReference type="EMBL" id="EWS71417.1"/>
    </source>
</evidence>
<keyword evidence="1" id="KW-1133">Transmembrane helix</keyword>
<protein>
    <submittedName>
        <fullName evidence="2">Transmembrane protein, putative</fullName>
    </submittedName>
</protein>
<reference evidence="3" key="1">
    <citation type="journal article" date="2006" name="PLoS Biol.">
        <title>Macronuclear genome sequence of the ciliate Tetrahymena thermophila, a model eukaryote.</title>
        <authorList>
            <person name="Eisen J.A."/>
            <person name="Coyne R.S."/>
            <person name="Wu M."/>
            <person name="Wu D."/>
            <person name="Thiagarajan M."/>
            <person name="Wortman J.R."/>
            <person name="Badger J.H."/>
            <person name="Ren Q."/>
            <person name="Amedeo P."/>
            <person name="Jones K.M."/>
            <person name="Tallon L.J."/>
            <person name="Delcher A.L."/>
            <person name="Salzberg S.L."/>
            <person name="Silva J.C."/>
            <person name="Haas B.J."/>
            <person name="Majoros W.H."/>
            <person name="Farzad M."/>
            <person name="Carlton J.M."/>
            <person name="Smith R.K. Jr."/>
            <person name="Garg J."/>
            <person name="Pearlman R.E."/>
            <person name="Karrer K.M."/>
            <person name="Sun L."/>
            <person name="Manning G."/>
            <person name="Elde N.C."/>
            <person name="Turkewitz A.P."/>
            <person name="Asai D.J."/>
            <person name="Wilkes D.E."/>
            <person name="Wang Y."/>
            <person name="Cai H."/>
            <person name="Collins K."/>
            <person name="Stewart B.A."/>
            <person name="Lee S.R."/>
            <person name="Wilamowska K."/>
            <person name="Weinberg Z."/>
            <person name="Ruzzo W.L."/>
            <person name="Wloga D."/>
            <person name="Gaertig J."/>
            <person name="Frankel J."/>
            <person name="Tsao C.-C."/>
            <person name="Gorovsky M.A."/>
            <person name="Keeling P.J."/>
            <person name="Waller R.F."/>
            <person name="Patron N.J."/>
            <person name="Cherry J.M."/>
            <person name="Stover N.A."/>
            <person name="Krieger C.J."/>
            <person name="del Toro C."/>
            <person name="Ryder H.F."/>
            <person name="Williamson S.C."/>
            <person name="Barbeau R.A."/>
            <person name="Hamilton E.P."/>
            <person name="Orias E."/>
        </authorList>
    </citation>
    <scope>NUCLEOTIDE SEQUENCE [LARGE SCALE GENOMIC DNA]</scope>
    <source>
        <strain evidence="3">SB210</strain>
    </source>
</reference>
<keyword evidence="3" id="KW-1185">Reference proteome</keyword>
<keyword evidence="1 2" id="KW-0812">Transmembrane</keyword>
<keyword evidence="1" id="KW-0472">Membrane</keyword>
<evidence type="ECO:0000313" key="3">
    <source>
        <dbReference type="Proteomes" id="UP000009168"/>
    </source>
</evidence>
<feature type="transmembrane region" description="Helical" evidence="1">
    <location>
        <begin position="52"/>
        <end position="75"/>
    </location>
</feature>
<sequence length="117" mass="14188">MIQQIKNYNKLEEFLNSSLLSHQVINIDLTYILLINIIFIKTKIIQLSQSNFHFNFQLLIIHFLLFDIFSLFFAIKTYTQQKQFICFRIVIFLIMKVNLKHQSTFTLFNLFSFFFFV</sequence>
<proteinExistence type="predicted"/>
<feature type="transmembrane region" description="Helical" evidence="1">
    <location>
        <begin position="20"/>
        <end position="40"/>
    </location>
</feature>
<dbReference type="GeneID" id="24442283"/>
<dbReference type="KEGG" id="tet:TTHERM_001394325"/>